<keyword evidence="1" id="KW-0732">Signal</keyword>
<evidence type="ECO:0000313" key="2">
    <source>
        <dbReference type="EMBL" id="RCX18648.1"/>
    </source>
</evidence>
<protein>
    <recommendedName>
        <fullName evidence="4">BNR repeat neuraminidase</fullName>
    </recommendedName>
</protein>
<dbReference type="OrthoDB" id="9921804at2"/>
<feature type="chain" id="PRO_5016587160" description="BNR repeat neuraminidase" evidence="1">
    <location>
        <begin position="27"/>
        <end position="377"/>
    </location>
</feature>
<evidence type="ECO:0008006" key="4">
    <source>
        <dbReference type="Google" id="ProtNLM"/>
    </source>
</evidence>
<dbReference type="Proteomes" id="UP000253090">
    <property type="component" value="Unassembled WGS sequence"/>
</dbReference>
<organism evidence="2 3">
    <name type="scientific">Fontibacillus phaseoli</name>
    <dbReference type="NCBI Taxonomy" id="1416533"/>
    <lineage>
        <taxon>Bacteria</taxon>
        <taxon>Bacillati</taxon>
        <taxon>Bacillota</taxon>
        <taxon>Bacilli</taxon>
        <taxon>Bacillales</taxon>
        <taxon>Paenibacillaceae</taxon>
        <taxon>Fontibacillus</taxon>
    </lineage>
</organism>
<dbReference type="SUPFAM" id="SSF69304">
    <property type="entry name" value="Tricorn protease N-terminal domain"/>
    <property type="match status" value="1"/>
</dbReference>
<evidence type="ECO:0000313" key="3">
    <source>
        <dbReference type="Proteomes" id="UP000253090"/>
    </source>
</evidence>
<name>A0A369BDG7_9BACL</name>
<feature type="signal peptide" evidence="1">
    <location>
        <begin position="1"/>
        <end position="26"/>
    </location>
</feature>
<keyword evidence="3" id="KW-1185">Reference proteome</keyword>
<comment type="caution">
    <text evidence="2">The sequence shown here is derived from an EMBL/GenBank/DDBJ whole genome shotgun (WGS) entry which is preliminary data.</text>
</comment>
<dbReference type="EMBL" id="QPJW01000006">
    <property type="protein sequence ID" value="RCX18648.1"/>
    <property type="molecule type" value="Genomic_DNA"/>
</dbReference>
<evidence type="ECO:0000256" key="1">
    <source>
        <dbReference type="SAM" id="SignalP"/>
    </source>
</evidence>
<sequence>MSSRKSLWVLCFTIVCSLLVSTAAYAGPQQKEPTLGTKEAVYFGGESFIEDQSTFGLYAAVSDVKLSESNGYVYFSWIKDRQTKPKYYVSIAKDGKWIVRNKKVFETSGEAPLINNAEWKLNEMVNLGNVIYLTYIDKKNLKYYIHQVSLDSKGDMAVNKTIFTLPVTNIKNNLKAGQIRPLQTSEGPGILFHRDYEEVKLHEYKETTYTIFLTSTRAKAVSFTDATFALFHRIPRAESEESSRENPVAYWDAQNNMLYHVDQDVGSGFVRKFNTSTAKAVSTAKGQPISLVTKATVLLDHQYLFAFNSDSGRHWVEQFDNQTMKTKAVTDYFKLENNSFNDRVFVTTTAKEIHLWELATRGDAPFKPGLKLITVSK</sequence>
<accession>A0A369BDG7</accession>
<gene>
    <name evidence="2" type="ORF">DFP94_106182</name>
</gene>
<dbReference type="RefSeq" id="WP_114497510.1">
    <property type="nucleotide sequence ID" value="NZ_QPJW01000006.1"/>
</dbReference>
<dbReference type="AlphaFoldDB" id="A0A369BDG7"/>
<reference evidence="2 3" key="1">
    <citation type="submission" date="2018-07" db="EMBL/GenBank/DDBJ databases">
        <title>Genomic Encyclopedia of Type Strains, Phase III (KMG-III): the genomes of soil and plant-associated and newly described type strains.</title>
        <authorList>
            <person name="Whitman W."/>
        </authorList>
    </citation>
    <scope>NUCLEOTIDE SEQUENCE [LARGE SCALE GENOMIC DNA]</scope>
    <source>
        <strain evidence="2 3">CECT 8333</strain>
    </source>
</reference>
<proteinExistence type="predicted"/>